<proteinExistence type="predicted"/>
<accession>A0ACC1RL10</accession>
<evidence type="ECO:0000313" key="1">
    <source>
        <dbReference type="EMBL" id="KAJ3521814.1"/>
    </source>
</evidence>
<reference evidence="1" key="1">
    <citation type="submission" date="2022-07" db="EMBL/GenBank/DDBJ databases">
        <title>Genome Sequence of Phlebia brevispora.</title>
        <authorList>
            <person name="Buettner E."/>
        </authorList>
    </citation>
    <scope>NUCLEOTIDE SEQUENCE</scope>
    <source>
        <strain evidence="1">MPL23</strain>
    </source>
</reference>
<gene>
    <name evidence="1" type="ORF">NM688_g8969</name>
</gene>
<evidence type="ECO:0000313" key="2">
    <source>
        <dbReference type="Proteomes" id="UP001148662"/>
    </source>
</evidence>
<keyword evidence="2" id="KW-1185">Reference proteome</keyword>
<sequence length="599" mass="67855">MSSEWSPGSKPVKLFPSTPHGDAVVIPVNAFLTRVAPPLQRTLDVAQVVRNLLRTNKRWPVIQNGRWRVFTQDPADSDQPRTKRYKRLESVVEAIHKAAGVAEVPVLLIQRSQCVMGSEDRDQHTLPDAYFSRGRCARDWTDVAAFGELHEKDSDADFEENVRKVTESMHHCMKKDARRRFVYAFTINNATIRLWFCDRSQILVTEPFKFITDHHTLVHFFLSVMYASSSDLGLDSTMTLSEDGRHYDIKLCSSDHARTYRTLKLLSPLEFYLLSKATRVWKAVRVEEGKEVGPPVVLKDMWRYPHLESEGMILKNLLDDLYKDSGQANSFFVAIEEYGDVYLDEECTILDCTSVFNPADSIRPPPLTCRADLLARGPRGRLARVHHRSMIKEVCKPLDTETSLAKVFQHLSQITQTLRTLHLAGWVHRDISPANILLKNDGTALLADLEYAKPMDTAPEQRTGTPGFIALEVVIGKYRFPPRKDSLPPSGEHTLMEKVRETKDGKPVFKDAPKAVPTYHSVDGEGLPDVRYNPLHDLESLWWVAVHFIATQEIYNADGAESEPFVASAAQRQYAAELFDDTGRRRPDRGAPLRSGAHS</sequence>
<name>A0ACC1RL10_9APHY</name>
<comment type="caution">
    <text evidence="1">The sequence shown here is derived from an EMBL/GenBank/DDBJ whole genome shotgun (WGS) entry which is preliminary data.</text>
</comment>
<dbReference type="EMBL" id="JANHOG010002594">
    <property type="protein sequence ID" value="KAJ3521814.1"/>
    <property type="molecule type" value="Genomic_DNA"/>
</dbReference>
<organism evidence="1 2">
    <name type="scientific">Phlebia brevispora</name>
    <dbReference type="NCBI Taxonomy" id="194682"/>
    <lineage>
        <taxon>Eukaryota</taxon>
        <taxon>Fungi</taxon>
        <taxon>Dikarya</taxon>
        <taxon>Basidiomycota</taxon>
        <taxon>Agaricomycotina</taxon>
        <taxon>Agaricomycetes</taxon>
        <taxon>Polyporales</taxon>
        <taxon>Meruliaceae</taxon>
        <taxon>Phlebia</taxon>
    </lineage>
</organism>
<dbReference type="Proteomes" id="UP001148662">
    <property type="component" value="Unassembled WGS sequence"/>
</dbReference>
<protein>
    <submittedName>
        <fullName evidence="1">Uncharacterized protein</fullName>
    </submittedName>
</protein>